<comment type="caution">
    <text evidence="2">The sequence shown here is derived from an EMBL/GenBank/DDBJ whole genome shotgun (WGS) entry which is preliminary data.</text>
</comment>
<gene>
    <name evidence="2" type="ORF">QV13_23910</name>
</gene>
<feature type="domain" description="Peptidase S24/S26A/S26B/S26C" evidence="1">
    <location>
        <begin position="104"/>
        <end position="194"/>
    </location>
</feature>
<proteinExistence type="predicted"/>
<keyword evidence="3" id="KW-1185">Reference proteome</keyword>
<evidence type="ECO:0000313" key="3">
    <source>
        <dbReference type="Proteomes" id="UP000094412"/>
    </source>
</evidence>
<dbReference type="Proteomes" id="UP000094412">
    <property type="component" value="Unassembled WGS sequence"/>
</dbReference>
<dbReference type="Gene3D" id="2.10.109.10">
    <property type="entry name" value="Umud Fragment, subunit A"/>
    <property type="match status" value="1"/>
</dbReference>
<name>A0A1C2DD22_9HYPH</name>
<protein>
    <recommendedName>
        <fullName evidence="1">Peptidase S24/S26A/S26B/S26C domain-containing protein</fullName>
    </recommendedName>
</protein>
<dbReference type="InterPro" id="IPR039418">
    <property type="entry name" value="LexA-like"/>
</dbReference>
<evidence type="ECO:0000259" key="1">
    <source>
        <dbReference type="Pfam" id="PF00717"/>
    </source>
</evidence>
<dbReference type="CDD" id="cd06529">
    <property type="entry name" value="S24_LexA-like"/>
    <property type="match status" value="1"/>
</dbReference>
<dbReference type="RefSeq" id="WP_024922494.1">
    <property type="nucleotide sequence ID" value="NZ_MDEO01000036.1"/>
</dbReference>
<organism evidence="2 3">
    <name type="scientific">Mesorhizobium hungaricum</name>
    <dbReference type="NCBI Taxonomy" id="1566387"/>
    <lineage>
        <taxon>Bacteria</taxon>
        <taxon>Pseudomonadati</taxon>
        <taxon>Pseudomonadota</taxon>
        <taxon>Alphaproteobacteria</taxon>
        <taxon>Hyphomicrobiales</taxon>
        <taxon>Phyllobacteriaceae</taxon>
        <taxon>Mesorhizobium</taxon>
    </lineage>
</organism>
<dbReference type="InterPro" id="IPR015927">
    <property type="entry name" value="Peptidase_S24_S26A/B/C"/>
</dbReference>
<dbReference type="SUPFAM" id="SSF51306">
    <property type="entry name" value="LexA/Signal peptidase"/>
    <property type="match status" value="1"/>
</dbReference>
<dbReference type="STRING" id="1566387.QV13_23910"/>
<evidence type="ECO:0000313" key="2">
    <source>
        <dbReference type="EMBL" id="OCX12647.1"/>
    </source>
</evidence>
<dbReference type="OrthoDB" id="7188505at2"/>
<reference evidence="2 3" key="1">
    <citation type="submission" date="2016-08" db="EMBL/GenBank/DDBJ databases">
        <title>Whole genome sequence of Mesorhizobium sp. strain UASWS1009 isolated from industrial sewage.</title>
        <authorList>
            <person name="Crovadore J."/>
            <person name="Calmin G."/>
            <person name="Chablais R."/>
            <person name="Cochard B."/>
            <person name="Lefort F."/>
        </authorList>
    </citation>
    <scope>NUCLEOTIDE SEQUENCE [LARGE SCALE GENOMIC DNA]</scope>
    <source>
        <strain evidence="2 3">UASWS1009</strain>
    </source>
</reference>
<accession>A0A1C2DD22</accession>
<dbReference type="AlphaFoldDB" id="A0A1C2DD22"/>
<sequence length="223" mass="24728">MDNPLQKIVRSRLEDLETNPFEAAKSAGLERSFLNDILIGKKLSFRTDKTEQVARALQLDPKDFAALIATPAIPRTVPIMGYLGAGAEVEPEFEQVPPEGLDHVDLPFPVPDEMIAFKVTGNSMLPVYRPDHIIIVYREQRKPIESFFGLEAAVRTTAGRRYIKTIERGVGGIFLRSWNDIEPIGPVKLDWIGEIFATLPPAAVKRIGQQGGIQGRLSLQRAG</sequence>
<dbReference type="Pfam" id="PF00717">
    <property type="entry name" value="Peptidase_S24"/>
    <property type="match status" value="1"/>
</dbReference>
<dbReference type="EMBL" id="MDEO01000036">
    <property type="protein sequence ID" value="OCX12647.1"/>
    <property type="molecule type" value="Genomic_DNA"/>
</dbReference>
<dbReference type="InterPro" id="IPR036286">
    <property type="entry name" value="LexA/Signal_pep-like_sf"/>
</dbReference>